<evidence type="ECO:0000256" key="1">
    <source>
        <dbReference type="ARBA" id="ARBA00022723"/>
    </source>
</evidence>
<dbReference type="Pfam" id="PF03108">
    <property type="entry name" value="DBD_Tnp_Mut"/>
    <property type="match status" value="1"/>
</dbReference>
<feature type="region of interest" description="Disordered" evidence="5">
    <location>
        <begin position="195"/>
        <end position="237"/>
    </location>
</feature>
<evidence type="ECO:0000256" key="3">
    <source>
        <dbReference type="ARBA" id="ARBA00022833"/>
    </source>
</evidence>
<dbReference type="AlphaFoldDB" id="A0A398A035"/>
<evidence type="ECO:0000313" key="8">
    <source>
        <dbReference type="Proteomes" id="UP000264353"/>
    </source>
</evidence>
<dbReference type="PANTHER" id="PTHR31973">
    <property type="entry name" value="POLYPROTEIN, PUTATIVE-RELATED"/>
    <property type="match status" value="1"/>
</dbReference>
<evidence type="ECO:0000256" key="5">
    <source>
        <dbReference type="SAM" id="MobiDB-lite"/>
    </source>
</evidence>
<dbReference type="Pfam" id="PF04434">
    <property type="entry name" value="SWIM"/>
    <property type="match status" value="1"/>
</dbReference>
<evidence type="ECO:0000256" key="4">
    <source>
        <dbReference type="PROSITE-ProRule" id="PRU00325"/>
    </source>
</evidence>
<keyword evidence="3" id="KW-0862">Zinc</keyword>
<keyword evidence="1" id="KW-0479">Metal-binding</keyword>
<feature type="compositionally biased region" description="Pro residues" evidence="5">
    <location>
        <begin position="205"/>
        <end position="218"/>
    </location>
</feature>
<dbReference type="PROSITE" id="PS50966">
    <property type="entry name" value="ZF_SWIM"/>
    <property type="match status" value="1"/>
</dbReference>
<sequence length="1045" mass="116862">MFAFSSYPFWFQPSSMAEHCMVIAGKWETSADSHWNFSIDKQHMTRIVPLRNGIPLTELLSNVFREFFDNSDVIRTAVLSYWPPNSKELATGLTTPPVMLTTDGAVSYFYQHFQANKGMNLFVTFNIQPQPHPISHVDENPLSFTTPNQPLKRTHSPYSSSALRHPSTVGSQIPGFSLFTDDVLNLSQGCLHVHPQNSPHVHPQSSPPVRPPSCPPVHRPTAVSHIPGSSVSTHDNLDQEFPVVEDSGLSKTNRYSLLDETLFCQDELLEKMFKEDPNNIPDSWATNEDEEDEDTASDASLPADIPGVQTRGYDQDFWAPLIGNPLGGSDAAEVMAGIAVPKTAPHIIHCTTGDAFDHTVLVSGELPPYCKPEVGSSQLPVHPRSCPPVQPRSVPSRTPQSCPPVRRSSAYTSSARTSYTDPHPPHPPTPTPRETRPLSEISDEEFDVPPLFDDTLFEAEDVPDLDIDDDEPFVGKLYASKEDCQIGLAIYAIKEQFYFRQTRTSRHFFVLSCHDTRCEWRIRAKELTSCGYYTIQKCHLDHTCDTETRRLYKKRATSKVLAHIYRSKYGDVADAPKALQLQQLVLEDLRVSASYMKCHRAKGVALDITHGNAEDSYLNIAGYFDRLKATNPGTVTAIETELDDNGDTRFLYAFLSFGASIQGFRRLRPVLIIDGTHLSGKYKGVLLTASGQDGNFQVFPLAFAVVDGETEEAWTWFLTKLERIIADSNTLTIISDRHASIIKAITLTFPKAHHGSCIVHLMRNVVSRFKSKGLAKMVCEAAFSFRRSDFDANFKKIKQASAPCFKYLEDIGTAKWSRTYFPGNRYNLLTSNVAEQLNKAISKSRPSPIVEMFMFIQRMLTRWFSARRTKSAKHRGFVTPEVDKVMQTHIRLTKGSKIYPAKEWTYSVRGLFGHPNTVHLDTKVCTCQVFQKLKIPCGHAMLAADSIGLPYTQLVGDCYKTQQWIDTYSGVILPEAPVGDHPIPPDIADVTINPPKTRRPSGRPKENRIPSTGEVQTPKKPKLVPNKCGRCGGTGHNRTRCVVPI</sequence>
<organism evidence="7 8">
    <name type="scientific">Brassica campestris</name>
    <name type="common">Field mustard</name>
    <dbReference type="NCBI Taxonomy" id="3711"/>
    <lineage>
        <taxon>Eukaryota</taxon>
        <taxon>Viridiplantae</taxon>
        <taxon>Streptophyta</taxon>
        <taxon>Embryophyta</taxon>
        <taxon>Tracheophyta</taxon>
        <taxon>Spermatophyta</taxon>
        <taxon>Magnoliopsida</taxon>
        <taxon>eudicotyledons</taxon>
        <taxon>Gunneridae</taxon>
        <taxon>Pentapetalae</taxon>
        <taxon>rosids</taxon>
        <taxon>malvids</taxon>
        <taxon>Brassicales</taxon>
        <taxon>Brassicaceae</taxon>
        <taxon>Brassiceae</taxon>
        <taxon>Brassica</taxon>
    </lineage>
</organism>
<feature type="region of interest" description="Disordered" evidence="5">
    <location>
        <begin position="983"/>
        <end position="1021"/>
    </location>
</feature>
<feature type="region of interest" description="Disordered" evidence="5">
    <location>
        <begin position="375"/>
        <end position="437"/>
    </location>
</feature>
<dbReference type="InterPro" id="IPR004332">
    <property type="entry name" value="Transposase_MuDR"/>
</dbReference>
<feature type="compositionally biased region" description="Acidic residues" evidence="5">
    <location>
        <begin position="287"/>
        <end position="296"/>
    </location>
</feature>
<protein>
    <recommendedName>
        <fullName evidence="6">SWIM-type domain-containing protein</fullName>
    </recommendedName>
</protein>
<name>A0A398A035_BRACM</name>
<feature type="compositionally biased region" description="Low complexity" evidence="5">
    <location>
        <begin position="195"/>
        <end position="204"/>
    </location>
</feature>
<proteinExistence type="predicted"/>
<feature type="compositionally biased region" description="Polar residues" evidence="5">
    <location>
        <begin position="142"/>
        <end position="162"/>
    </location>
</feature>
<feature type="region of interest" description="Disordered" evidence="5">
    <location>
        <begin position="275"/>
        <end position="308"/>
    </location>
</feature>
<keyword evidence="2 4" id="KW-0863">Zinc-finger</keyword>
<evidence type="ECO:0000313" key="7">
    <source>
        <dbReference type="EMBL" id="RID68506.1"/>
    </source>
</evidence>
<accession>A0A398A035</accession>
<dbReference type="PANTHER" id="PTHR31973:SF187">
    <property type="entry name" value="MUTATOR TRANSPOSASE MUDRA PROTEIN"/>
    <property type="match status" value="1"/>
</dbReference>
<dbReference type="InterPro" id="IPR006564">
    <property type="entry name" value="Znf_PMZ"/>
</dbReference>
<evidence type="ECO:0000259" key="6">
    <source>
        <dbReference type="PROSITE" id="PS50966"/>
    </source>
</evidence>
<dbReference type="EMBL" id="CM010630">
    <property type="protein sequence ID" value="RID68506.1"/>
    <property type="molecule type" value="Genomic_DNA"/>
</dbReference>
<feature type="compositionally biased region" description="Low complexity" evidence="5">
    <location>
        <begin position="406"/>
        <end position="420"/>
    </location>
</feature>
<dbReference type="Pfam" id="PF10551">
    <property type="entry name" value="MULE"/>
    <property type="match status" value="1"/>
</dbReference>
<evidence type="ECO:0000256" key="2">
    <source>
        <dbReference type="ARBA" id="ARBA00022771"/>
    </source>
</evidence>
<dbReference type="Proteomes" id="UP000264353">
    <property type="component" value="Chromosome A3"/>
</dbReference>
<feature type="region of interest" description="Disordered" evidence="5">
    <location>
        <begin position="134"/>
        <end position="166"/>
    </location>
</feature>
<dbReference type="GO" id="GO:0008270">
    <property type="term" value="F:zinc ion binding"/>
    <property type="evidence" value="ECO:0007669"/>
    <property type="project" value="UniProtKB-KW"/>
</dbReference>
<reference evidence="7 8" key="1">
    <citation type="submission" date="2018-06" db="EMBL/GenBank/DDBJ databases">
        <title>WGS assembly of Brassica rapa FPsc.</title>
        <authorList>
            <person name="Bowman J."/>
            <person name="Kohchi T."/>
            <person name="Yamato K."/>
            <person name="Jenkins J."/>
            <person name="Shu S."/>
            <person name="Ishizaki K."/>
            <person name="Yamaoka S."/>
            <person name="Nishihama R."/>
            <person name="Nakamura Y."/>
            <person name="Berger F."/>
            <person name="Adam C."/>
            <person name="Aki S."/>
            <person name="Althoff F."/>
            <person name="Araki T."/>
            <person name="Arteaga-Vazquez M."/>
            <person name="Balasubrmanian S."/>
            <person name="Bauer D."/>
            <person name="Boehm C."/>
            <person name="Briginshaw L."/>
            <person name="Caballero-Perez J."/>
            <person name="Catarino B."/>
            <person name="Chen F."/>
            <person name="Chiyoda S."/>
            <person name="Chovatia M."/>
            <person name="Davies K."/>
            <person name="Delmans M."/>
            <person name="Demura T."/>
            <person name="Dierschke T."/>
            <person name="Dolan L."/>
            <person name="Dorantes-Acosta A."/>
            <person name="Eklund D."/>
            <person name="Florent S."/>
            <person name="Flores-Sandoval E."/>
            <person name="Fujiyama A."/>
            <person name="Fukuzawa H."/>
            <person name="Galik B."/>
            <person name="Grimanelli D."/>
            <person name="Grimwood J."/>
            <person name="Grossniklaus U."/>
            <person name="Hamada T."/>
            <person name="Haseloff J."/>
            <person name="Hetherington A."/>
            <person name="Higo A."/>
            <person name="Hirakawa Y."/>
            <person name="Hundley H."/>
            <person name="Ikeda Y."/>
            <person name="Inoue K."/>
            <person name="Inoue S."/>
            <person name="Ishida S."/>
            <person name="Jia Q."/>
            <person name="Kakita M."/>
            <person name="Kanazawa T."/>
            <person name="Kawai Y."/>
            <person name="Kawashima T."/>
            <person name="Kennedy M."/>
            <person name="Kinose K."/>
            <person name="Kinoshita T."/>
            <person name="Kohara Y."/>
            <person name="Koide E."/>
            <person name="Komatsu K."/>
            <person name="Kopischke S."/>
            <person name="Kubo M."/>
            <person name="Kyozuka J."/>
            <person name="Lagercrantz U."/>
            <person name="Lin S."/>
            <person name="Lindquist E."/>
            <person name="Lipzen A."/>
            <person name="Lu C."/>
            <person name="Luna E."/>
            <person name="Martienssen R."/>
            <person name="Minamino N."/>
            <person name="Mizutani M."/>
            <person name="Mizutani M."/>
            <person name="Mochizuki N."/>
            <person name="Monte I."/>
            <person name="Mosher R."/>
            <person name="Nagasaki H."/>
            <person name="Nakagami H."/>
            <person name="Naramoto S."/>
            <person name="Nishitani K."/>
            <person name="Ohtani M."/>
            <person name="Okamoto T."/>
            <person name="Okumura M."/>
            <person name="Phillips J."/>
            <person name="Pollak B."/>
            <person name="Reinders A."/>
            <person name="Roevekamp M."/>
            <person name="Sano R."/>
            <person name="Sawa S."/>
            <person name="Schmid M."/>
            <person name="Shirakawa M."/>
            <person name="Solano R."/>
            <person name="Spunde A."/>
            <person name="Suetsugu N."/>
            <person name="Sugano S."/>
            <person name="Sugiyama A."/>
            <person name="Sun R."/>
            <person name="Suzuki Y."/>
            <person name="Takenaka M."/>
            <person name="Takezawa D."/>
            <person name="Tomogane H."/>
            <person name="Tsuzuki M."/>
            <person name="Ueda T."/>
            <person name="Umeda M."/>
            <person name="Ward J."/>
            <person name="Watanabe Y."/>
            <person name="Yazaki K."/>
            <person name="Yokoyama R."/>
            <person name="Yoshitake Y."/>
            <person name="Yotsui I."/>
            <person name="Zachgo S."/>
            <person name="Schmutz J."/>
        </authorList>
    </citation>
    <scope>NUCLEOTIDE SEQUENCE [LARGE SCALE GENOMIC DNA]</scope>
    <source>
        <strain evidence="8">cv. B-3</strain>
    </source>
</reference>
<dbReference type="InterPro" id="IPR007527">
    <property type="entry name" value="Znf_SWIM"/>
</dbReference>
<dbReference type="SMART" id="SM00575">
    <property type="entry name" value="ZnF_PMZ"/>
    <property type="match status" value="1"/>
</dbReference>
<feature type="domain" description="SWIM-type" evidence="6">
    <location>
        <begin position="916"/>
        <end position="948"/>
    </location>
</feature>
<gene>
    <name evidence="7" type="ORF">BRARA_C00657</name>
</gene>
<dbReference type="InterPro" id="IPR018289">
    <property type="entry name" value="MULE_transposase_dom"/>
</dbReference>